<evidence type="ECO:0000313" key="2">
    <source>
        <dbReference type="Proteomes" id="UP000663914"/>
    </source>
</evidence>
<sequence length="192" mass="20657">MTRLADQLRLLLPLEAYDPNAKTLSAVIEAEATALIQAGQAADQVYDAIFPDTGAGLVDWERVLALPDPCLVGIQQSTQQRVNAVVSKLGARGAQSKPFFIALAKSLGYDITISTFRPARAGEAHADDPVNGGDWDYTWRVNAPEVTVTYAAAGVTSADDPVTYWGNKPLECRLSQVKPAESFLLFGYGDNN</sequence>
<proteinExistence type="predicted"/>
<dbReference type="Pfam" id="PF10076">
    <property type="entry name" value="Phage_Mu_Gp48"/>
    <property type="match status" value="1"/>
</dbReference>
<dbReference type="InterPro" id="IPR018755">
    <property type="entry name" value="Phage_Mu_Gp48"/>
</dbReference>
<evidence type="ECO:0000313" key="1">
    <source>
        <dbReference type="EMBL" id="QTH15598.1"/>
    </source>
</evidence>
<dbReference type="Proteomes" id="UP000663914">
    <property type="component" value="Chromosome"/>
</dbReference>
<dbReference type="AlphaFoldDB" id="A0A8B6UUM1"/>
<reference evidence="1" key="1">
    <citation type="book" date="2019" name="MICROBIAL BIOTECHNOLOGY" publisher="Unknown Publisher">
        <title>Optimization of recombineering for directed mutagenesis of bacteria Pseudomonas corrugata 3'.</title>
        <authorList>
            <person name="Buinitskaja S.V."/>
            <person name="Pilipenok N."/>
            <person name="Valentovich L.N."/>
        </authorList>
    </citation>
    <scope>NUCLEOTIDE SEQUENCE</scope>
    <source>
        <strain evidence="1">3prime</strain>
    </source>
</reference>
<reference evidence="1" key="2">
    <citation type="submission" date="2021-03" db="EMBL/GenBank/DDBJ databases">
        <authorList>
            <person name="Valentovich L.N."/>
            <person name="Akhremchuk A.E."/>
            <person name="Miamin V.E."/>
        </authorList>
    </citation>
    <scope>NUCLEOTIDE SEQUENCE</scope>
    <source>
        <strain evidence="1">3prime</strain>
    </source>
</reference>
<dbReference type="EMBL" id="CP072011">
    <property type="protein sequence ID" value="QTH15598.1"/>
    <property type="molecule type" value="Genomic_DNA"/>
</dbReference>
<gene>
    <name evidence="1" type="ORF">C4C32_06770</name>
</gene>
<name>A0A8B6UUM1_9PSED</name>
<organism evidence="1 2">
    <name type="scientific">Pseudomonas corrugata</name>
    <dbReference type="NCBI Taxonomy" id="47879"/>
    <lineage>
        <taxon>Bacteria</taxon>
        <taxon>Pseudomonadati</taxon>
        <taxon>Pseudomonadota</taxon>
        <taxon>Gammaproteobacteria</taxon>
        <taxon>Pseudomonadales</taxon>
        <taxon>Pseudomonadaceae</taxon>
        <taxon>Pseudomonas</taxon>
    </lineage>
</organism>
<dbReference type="RefSeq" id="WP_208555366.1">
    <property type="nucleotide sequence ID" value="NZ_CP072011.1"/>
</dbReference>
<protein>
    <submittedName>
        <fullName evidence="1">DUF2313 domain-containing protein</fullName>
    </submittedName>
</protein>
<accession>A0A8B6UUM1</accession>